<evidence type="ECO:0000313" key="1">
    <source>
        <dbReference type="EMBL" id="CAG8844050.1"/>
    </source>
</evidence>
<keyword evidence="2" id="KW-1185">Reference proteome</keyword>
<proteinExistence type="predicted"/>
<protein>
    <submittedName>
        <fullName evidence="1">41428_t:CDS:1</fullName>
    </submittedName>
</protein>
<organism evidence="1 2">
    <name type="scientific">Gigaspora margarita</name>
    <dbReference type="NCBI Taxonomy" id="4874"/>
    <lineage>
        <taxon>Eukaryota</taxon>
        <taxon>Fungi</taxon>
        <taxon>Fungi incertae sedis</taxon>
        <taxon>Mucoromycota</taxon>
        <taxon>Glomeromycotina</taxon>
        <taxon>Glomeromycetes</taxon>
        <taxon>Diversisporales</taxon>
        <taxon>Gigasporaceae</taxon>
        <taxon>Gigaspora</taxon>
    </lineage>
</organism>
<name>A0ABN7WYW0_GIGMA</name>
<accession>A0ABN7WYW0</accession>
<comment type="caution">
    <text evidence="1">The sequence shown here is derived from an EMBL/GenBank/DDBJ whole genome shotgun (WGS) entry which is preliminary data.</text>
</comment>
<dbReference type="Proteomes" id="UP000789901">
    <property type="component" value="Unassembled WGS sequence"/>
</dbReference>
<dbReference type="EMBL" id="CAJVQB010074482">
    <property type="protein sequence ID" value="CAG8844050.1"/>
    <property type="molecule type" value="Genomic_DNA"/>
</dbReference>
<sequence length="156" mass="17698">MSESKKIKHANENIIGGRPLKPIWKFYNRGKQLDSSGHYEAICKACEKLFSPGKPSLMEKHIISDCAYVSEEVKEAVIYIVESREKTSSISGTKHSSEQISLDEFLESTAIPDKCIESINRALIKAFVCCGLPWRLIEHPFFIEFLKQLHPAYTPP</sequence>
<gene>
    <name evidence="1" type="ORF">GMARGA_LOCUS36880</name>
</gene>
<feature type="non-terminal residue" evidence="1">
    <location>
        <position position="156"/>
    </location>
</feature>
<evidence type="ECO:0000313" key="2">
    <source>
        <dbReference type="Proteomes" id="UP000789901"/>
    </source>
</evidence>
<reference evidence="1 2" key="1">
    <citation type="submission" date="2021-06" db="EMBL/GenBank/DDBJ databases">
        <authorList>
            <person name="Kallberg Y."/>
            <person name="Tangrot J."/>
            <person name="Rosling A."/>
        </authorList>
    </citation>
    <scope>NUCLEOTIDE SEQUENCE [LARGE SCALE GENOMIC DNA]</scope>
    <source>
        <strain evidence="1 2">120-4 pot B 10/14</strain>
    </source>
</reference>